<accession>A0ABD3QM00</accession>
<protein>
    <recommendedName>
        <fullName evidence="3">DUF7495 domain-containing protein</fullName>
    </recommendedName>
</protein>
<name>A0ABD3QM00_9STRA</name>
<feature type="compositionally biased region" description="Polar residues" evidence="1">
    <location>
        <begin position="372"/>
        <end position="393"/>
    </location>
</feature>
<proteinExistence type="predicted"/>
<feature type="region of interest" description="Disordered" evidence="1">
    <location>
        <begin position="751"/>
        <end position="782"/>
    </location>
</feature>
<comment type="caution">
    <text evidence="4">The sequence shown here is derived from an EMBL/GenBank/DDBJ whole genome shotgun (WGS) entry which is preliminary data.</text>
</comment>
<evidence type="ECO:0000313" key="4">
    <source>
        <dbReference type="EMBL" id="KAL3800556.1"/>
    </source>
</evidence>
<evidence type="ECO:0000256" key="2">
    <source>
        <dbReference type="SAM" id="Phobius"/>
    </source>
</evidence>
<feature type="domain" description="DUF7495" evidence="3">
    <location>
        <begin position="1075"/>
        <end position="1188"/>
    </location>
</feature>
<evidence type="ECO:0000259" key="3">
    <source>
        <dbReference type="Pfam" id="PF24325"/>
    </source>
</evidence>
<dbReference type="EMBL" id="JALLPJ020000156">
    <property type="protein sequence ID" value="KAL3800556.1"/>
    <property type="molecule type" value="Genomic_DNA"/>
</dbReference>
<sequence>MADPSSAPDTTSYGIDSDDDEDRTPLAAQPPAEEAERQAQIMNSYKEYLNEIRDELPPPSTSGQDLEEGEGGPIDPDEETTGDGTLDPPEEVTPLTTRRGPFRRFREARQRRRDARSNSNRAYHDPDDELDEMYQELGVAPPSRSVAYTHPFLHALTNKKIMVIATLVIVTIVGLAIGLSRDKPEILKVLSQEEDKLHELLHSSYPEGDGSEVLTEAQRESEEYQYVTEFYMPDWHGRGDGWVGQSYDEAILYCAGWGRILCPYEAYCPLGKSTIPLGGGQNVPQSWAPVIDHENGWVQIGKTNQCNQWDDLYTKPPAWGETGAGSEIITEHIMCCAPHKIDSQQRPGATSSGATTADTQVSSGGSSGATAADTQVQSGSASTEPESTSDSNWEQTVYQNIPGAQYAVGWFNRDNGWDGTDMNEALKFCAKQKTILCPFAAICPNGADGEPVGGAKIAPEGGIAWAPVLEIGQTNEWVALSQPDVCIKYTNMHASSPAWGAHGGNEAETRNVACCKATGIATASDAKPSPVSNPTPVVIGTPQPTPEPTKEPTDPPTEVQTTSSQEDAAAPPTTPAVTEPASNVYTPTTPSPTTANEGKSMEMLYAAISSIHKPVWFDRSSGWSGSSWGEAQDFCSSQFGDDGTVMRVCDLGAYCPLPGHQPIQGAREMPDDDRGAWSPFGNMQNGWVRVDSTQSCTVYNTMYGSAPGWGYTGAGANAITQNIMCCKTTHVASASEPTPLNSEVSVSDNTDATISFDSGASTPATSPAATTPASVNTEKPTNDKLVQSTFDTNAAKYIPNWFDRSAWKGTSYSDGIEFCAGRGWVLCPYEAYCPLGPGAHLYGGVRNADSMWAPLIDIPNGWVQVGSVDTCELYNALHPHPPLWGLNGEGDAEVTEHIMCCDSGFTTIAEASQLASQTSLYDTPTVKEQDVLYNFNPVWFQRKHGYGGTTHEEALDFCKHISNDMELCPLAAYCPNGESGNLFYGRAAFEGEQWAPILDGDSPDWVQIGTVDEVAMCTTYSGRFGNTAPWESDGGSQEKKQHILCCETEMTITDPETNESTTMAEVMAETLRPIWYGETHGWNGGSHNDAQLFCSASGGKDLCPYVAICPNGKGNAPMGGHKVDFNAAGEQWVPVGGLDNHWVMIGQMYDNMATTCMSYEELVGAEGPQWGITTDNEPGKKKFILCCDNNSQ</sequence>
<keyword evidence="2" id="KW-0472">Membrane</keyword>
<feature type="compositionally biased region" description="Low complexity" evidence="1">
    <location>
        <begin position="760"/>
        <end position="774"/>
    </location>
</feature>
<feature type="region of interest" description="Disordered" evidence="1">
    <location>
        <begin position="523"/>
        <end position="597"/>
    </location>
</feature>
<feature type="domain" description="DUF7495" evidence="3">
    <location>
        <begin position="235"/>
        <end position="337"/>
    </location>
</feature>
<feature type="region of interest" description="Disordered" evidence="1">
    <location>
        <begin position="1"/>
        <end position="128"/>
    </location>
</feature>
<gene>
    <name evidence="4" type="ORF">ACHAWO_009800</name>
</gene>
<feature type="compositionally biased region" description="Acidic residues" evidence="1">
    <location>
        <begin position="65"/>
        <end position="81"/>
    </location>
</feature>
<keyword evidence="2" id="KW-0812">Transmembrane</keyword>
<feature type="compositionally biased region" description="Polar residues" evidence="1">
    <location>
        <begin position="583"/>
        <end position="597"/>
    </location>
</feature>
<feature type="domain" description="DUF7495" evidence="3">
    <location>
        <begin position="410"/>
        <end position="516"/>
    </location>
</feature>
<keyword evidence="5" id="KW-1185">Reference proteome</keyword>
<evidence type="ECO:0000313" key="5">
    <source>
        <dbReference type="Proteomes" id="UP001530400"/>
    </source>
</evidence>
<feature type="domain" description="DUF7495" evidence="3">
    <location>
        <begin position="801"/>
        <end position="902"/>
    </location>
</feature>
<reference evidence="4 5" key="1">
    <citation type="submission" date="2024-10" db="EMBL/GenBank/DDBJ databases">
        <title>Updated reference genomes for cyclostephanoid diatoms.</title>
        <authorList>
            <person name="Roberts W.R."/>
            <person name="Alverson A.J."/>
        </authorList>
    </citation>
    <scope>NUCLEOTIDE SEQUENCE [LARGE SCALE GENOMIC DNA]</scope>
    <source>
        <strain evidence="4 5">AJA010-31</strain>
    </source>
</reference>
<feature type="domain" description="DUF7495" evidence="3">
    <location>
        <begin position="938"/>
        <end position="1047"/>
    </location>
</feature>
<feature type="transmembrane region" description="Helical" evidence="2">
    <location>
        <begin position="161"/>
        <end position="179"/>
    </location>
</feature>
<feature type="compositionally biased region" description="Low complexity" evidence="1">
    <location>
        <begin position="568"/>
        <end position="581"/>
    </location>
</feature>
<feature type="region of interest" description="Disordered" evidence="1">
    <location>
        <begin position="342"/>
        <end position="393"/>
    </location>
</feature>
<evidence type="ECO:0000256" key="1">
    <source>
        <dbReference type="SAM" id="MobiDB-lite"/>
    </source>
</evidence>
<dbReference type="Pfam" id="PF24325">
    <property type="entry name" value="DUF7495"/>
    <property type="match status" value="6"/>
</dbReference>
<dbReference type="InterPro" id="IPR055918">
    <property type="entry name" value="DUF7495"/>
</dbReference>
<feature type="domain" description="DUF7495" evidence="3">
    <location>
        <begin position="615"/>
        <end position="727"/>
    </location>
</feature>
<dbReference type="Proteomes" id="UP001530400">
    <property type="component" value="Unassembled WGS sequence"/>
</dbReference>
<keyword evidence="2" id="KW-1133">Transmembrane helix</keyword>
<dbReference type="AlphaFoldDB" id="A0ABD3QM00"/>
<feature type="compositionally biased region" description="Low complexity" evidence="1">
    <location>
        <begin position="348"/>
        <end position="357"/>
    </location>
</feature>
<organism evidence="4 5">
    <name type="scientific">Cyclotella atomus</name>
    <dbReference type="NCBI Taxonomy" id="382360"/>
    <lineage>
        <taxon>Eukaryota</taxon>
        <taxon>Sar</taxon>
        <taxon>Stramenopiles</taxon>
        <taxon>Ochrophyta</taxon>
        <taxon>Bacillariophyta</taxon>
        <taxon>Coscinodiscophyceae</taxon>
        <taxon>Thalassiosirophycidae</taxon>
        <taxon>Stephanodiscales</taxon>
        <taxon>Stephanodiscaceae</taxon>
        <taxon>Cyclotella</taxon>
    </lineage>
</organism>